<gene>
    <name evidence="4" type="ORF">JG688_00011944</name>
</gene>
<evidence type="ECO:0000313" key="5">
    <source>
        <dbReference type="Proteomes" id="UP000709295"/>
    </source>
</evidence>
<proteinExistence type="predicted"/>
<accession>A0A8J5J3M7</accession>
<evidence type="ECO:0000313" key="4">
    <source>
        <dbReference type="EMBL" id="KAG6955276.1"/>
    </source>
</evidence>
<evidence type="ECO:0000259" key="3">
    <source>
        <dbReference type="Pfam" id="PF13359"/>
    </source>
</evidence>
<evidence type="ECO:0000256" key="2">
    <source>
        <dbReference type="ARBA" id="ARBA00022723"/>
    </source>
</evidence>
<sequence length="123" mass="13652">ARRPLVSYRSRELSGIGRQGGWLCVTACVVGALDGSLIEIERPEKFDGFYCRKCYPALNVQEIVSGDILLLSVEVRPGSWSDRKCWLYSAIGRTLYNVIPPGTHFIGDAGYALLPGLMVPYRE</sequence>
<name>A0A8J5J3M7_9STRA</name>
<comment type="cofactor">
    <cofactor evidence="1">
        <name>a divalent metal cation</name>
        <dbReference type="ChEBI" id="CHEBI:60240"/>
    </cofactor>
</comment>
<dbReference type="EMBL" id="JAENGY010000880">
    <property type="protein sequence ID" value="KAG6955276.1"/>
    <property type="molecule type" value="Genomic_DNA"/>
</dbReference>
<comment type="caution">
    <text evidence="4">The sequence shown here is derived from an EMBL/GenBank/DDBJ whole genome shotgun (WGS) entry which is preliminary data.</text>
</comment>
<dbReference type="GO" id="GO:0046872">
    <property type="term" value="F:metal ion binding"/>
    <property type="evidence" value="ECO:0007669"/>
    <property type="project" value="UniProtKB-KW"/>
</dbReference>
<keyword evidence="2" id="KW-0479">Metal-binding</keyword>
<protein>
    <recommendedName>
        <fullName evidence="3">DDE Tnp4 domain-containing protein</fullName>
    </recommendedName>
</protein>
<keyword evidence="5" id="KW-1185">Reference proteome</keyword>
<dbReference type="Pfam" id="PF13359">
    <property type="entry name" value="DDE_Tnp_4"/>
    <property type="match status" value="1"/>
</dbReference>
<dbReference type="Proteomes" id="UP000709295">
    <property type="component" value="Unassembled WGS sequence"/>
</dbReference>
<reference evidence="4" key="1">
    <citation type="submission" date="2021-01" db="EMBL/GenBank/DDBJ databases">
        <title>Phytophthora aleatoria, a newly-described species from Pinus radiata is distinct from Phytophthora cactorum isolates based on comparative genomics.</title>
        <authorList>
            <person name="Mcdougal R."/>
            <person name="Panda P."/>
            <person name="Williams N."/>
            <person name="Studholme D.J."/>
        </authorList>
    </citation>
    <scope>NUCLEOTIDE SEQUENCE</scope>
    <source>
        <strain evidence="4">NZFS 4037</strain>
    </source>
</reference>
<feature type="domain" description="DDE Tnp4" evidence="3">
    <location>
        <begin position="33"/>
        <end position="122"/>
    </location>
</feature>
<dbReference type="InterPro" id="IPR027806">
    <property type="entry name" value="HARBI1_dom"/>
</dbReference>
<evidence type="ECO:0000256" key="1">
    <source>
        <dbReference type="ARBA" id="ARBA00001968"/>
    </source>
</evidence>
<feature type="non-terminal residue" evidence="4">
    <location>
        <position position="1"/>
    </location>
</feature>
<dbReference type="AlphaFoldDB" id="A0A8J5J3M7"/>
<organism evidence="4 5">
    <name type="scientific">Phytophthora aleatoria</name>
    <dbReference type="NCBI Taxonomy" id="2496075"/>
    <lineage>
        <taxon>Eukaryota</taxon>
        <taxon>Sar</taxon>
        <taxon>Stramenopiles</taxon>
        <taxon>Oomycota</taxon>
        <taxon>Peronosporomycetes</taxon>
        <taxon>Peronosporales</taxon>
        <taxon>Peronosporaceae</taxon>
        <taxon>Phytophthora</taxon>
    </lineage>
</organism>